<dbReference type="InterPro" id="IPR000731">
    <property type="entry name" value="SSD"/>
</dbReference>
<feature type="transmembrane region" description="Helical" evidence="6">
    <location>
        <begin position="413"/>
        <end position="436"/>
    </location>
</feature>
<feature type="transmembrane region" description="Helical" evidence="6">
    <location>
        <begin position="312"/>
        <end position="334"/>
    </location>
</feature>
<protein>
    <submittedName>
        <fullName evidence="8">MMPL family transporter</fullName>
    </submittedName>
</protein>
<evidence type="ECO:0000313" key="8">
    <source>
        <dbReference type="EMBL" id="MBD3866939.1"/>
    </source>
</evidence>
<dbReference type="PROSITE" id="PS50156">
    <property type="entry name" value="SSD"/>
    <property type="match status" value="1"/>
</dbReference>
<gene>
    <name evidence="8" type="ORF">IFK94_02350</name>
</gene>
<keyword evidence="4 6" id="KW-1133">Transmembrane helix</keyword>
<evidence type="ECO:0000256" key="3">
    <source>
        <dbReference type="ARBA" id="ARBA00022692"/>
    </source>
</evidence>
<evidence type="ECO:0000256" key="6">
    <source>
        <dbReference type="SAM" id="Phobius"/>
    </source>
</evidence>
<dbReference type="EMBL" id="JACXWD010000004">
    <property type="protein sequence ID" value="MBD3866939.1"/>
    <property type="molecule type" value="Genomic_DNA"/>
</dbReference>
<feature type="transmembrane region" description="Helical" evidence="6">
    <location>
        <begin position="706"/>
        <end position="723"/>
    </location>
</feature>
<proteinExistence type="predicted"/>
<dbReference type="Gene3D" id="1.20.1640.10">
    <property type="entry name" value="Multidrug efflux transporter AcrB transmembrane domain"/>
    <property type="match status" value="2"/>
</dbReference>
<feature type="transmembrane region" description="Helical" evidence="6">
    <location>
        <begin position="800"/>
        <end position="822"/>
    </location>
</feature>
<comment type="caution">
    <text evidence="8">The sequence shown here is derived from an EMBL/GenBank/DDBJ whole genome shotgun (WGS) entry which is preliminary data.</text>
</comment>
<dbReference type="SUPFAM" id="SSF82866">
    <property type="entry name" value="Multidrug efflux transporter AcrB transmembrane domain"/>
    <property type="match status" value="2"/>
</dbReference>
<keyword evidence="5 6" id="KW-0472">Membrane</keyword>
<dbReference type="PANTHER" id="PTHR33406:SF13">
    <property type="entry name" value="MEMBRANE PROTEIN YDFJ"/>
    <property type="match status" value="1"/>
</dbReference>
<feature type="transmembrane region" description="Helical" evidence="6">
    <location>
        <begin position="758"/>
        <end position="779"/>
    </location>
</feature>
<keyword evidence="3 6" id="KW-0812">Transmembrane</keyword>
<evidence type="ECO:0000313" key="9">
    <source>
        <dbReference type="Proteomes" id="UP000648239"/>
    </source>
</evidence>
<feature type="transmembrane region" description="Helical" evidence="6">
    <location>
        <begin position="828"/>
        <end position="849"/>
    </location>
</feature>
<dbReference type="Pfam" id="PF03176">
    <property type="entry name" value="MMPL"/>
    <property type="match status" value="2"/>
</dbReference>
<name>A0A8J6XYX5_9BACT</name>
<evidence type="ECO:0000256" key="2">
    <source>
        <dbReference type="ARBA" id="ARBA00022475"/>
    </source>
</evidence>
<feature type="transmembrane region" description="Helical" evidence="6">
    <location>
        <begin position="384"/>
        <end position="407"/>
    </location>
</feature>
<dbReference type="Proteomes" id="UP000648239">
    <property type="component" value="Unassembled WGS sequence"/>
</dbReference>
<evidence type="ECO:0000256" key="4">
    <source>
        <dbReference type="ARBA" id="ARBA00022989"/>
    </source>
</evidence>
<feature type="transmembrane region" description="Helical" evidence="6">
    <location>
        <begin position="340"/>
        <end position="363"/>
    </location>
</feature>
<evidence type="ECO:0000256" key="1">
    <source>
        <dbReference type="ARBA" id="ARBA00004651"/>
    </source>
</evidence>
<feature type="transmembrane region" description="Helical" evidence="6">
    <location>
        <begin position="289"/>
        <end position="305"/>
    </location>
</feature>
<comment type="subcellular location">
    <subcellularLocation>
        <location evidence="1">Cell membrane</location>
        <topology evidence="1">Multi-pass membrane protein</topology>
    </subcellularLocation>
</comment>
<feature type="transmembrane region" description="Helical" evidence="6">
    <location>
        <begin position="29"/>
        <end position="47"/>
    </location>
</feature>
<evidence type="ECO:0000259" key="7">
    <source>
        <dbReference type="PROSITE" id="PS50156"/>
    </source>
</evidence>
<feature type="transmembrane region" description="Helical" evidence="6">
    <location>
        <begin position="730"/>
        <end position="752"/>
    </location>
</feature>
<sequence>MSNSGSDRGGYGRKQRVLLRAERFSRHHYKAVFLIALLAVICCAWLGSRLHLESDFLALFPEGNGRVDTFRAALEDFGSIDYLLGVVEIEDESSLEDMEDFADIFADRLQEETDLIEQVEYRLELDERFLELFYHNALLFLPPERLPELAEKLTTERILGKIQEDRLHLSSPTAGLSEDLLLNDPLGLTPLFLNRLLGNRGALNVDLRDGYYLSGDGLKLIMLLKPTGSSHDLAFNRNLMDTVRRVEQESRGELEEELDGEALALTVSYGGNYALAIQEAGLIRKDVKRNIWVSLLAVSLLYWICYRRFAALLYSSVPLLVGQALTFGLAFFALKELNAASSAFTALLMGLGADFTIVMYARYVEERRRGLSIAQATEAMVGETGLGVFTGAITSAGTFYALCISRFRGLFDLGFLIGSGILLCALAIMFLMPAMITWNERVRKRKVEAVKKLHLQSFGLERLIPFSAKHRVPVILVITILALVSAFAGTRLTFNNSINALRSNRTPAAKVQARIAETFGASLSYMMAIAEGETEEEAMELTAAIMKRMEPYLEDGTIGSHDSILAYLPQAERQEEVLAVLRADVDGDFDPARIRAAFVRGLRENGFRDDAFDVYLARMQSFLTPARPVNLQDLVDQGLGRLVDRYVLLDEGKVKIVTYLFPTDKKWKRDPPPGLIEALRGDDPGIVVTGTNVLAAELRGIFAREAPRAVLVGLVLVFVLLVIDFRSLRLSFIAMAQLVAGVAMMFGAMWVLKLELNYVNAFVAAMILGVGIDYSIHLVHRMHHSGGRVSEGLLETGKAVVIAAMINIAGFGTLVLGSYPALRTLGTVAAIGSLTCLITALTLVPALMAGKPED</sequence>
<dbReference type="InterPro" id="IPR004869">
    <property type="entry name" value="MMPL_dom"/>
</dbReference>
<feature type="domain" description="SSD" evidence="7">
    <location>
        <begin position="741"/>
        <end position="850"/>
    </location>
</feature>
<accession>A0A8J6XYX5</accession>
<organism evidence="8 9">
    <name type="scientific">Candidatus Polarisedimenticola svalbardensis</name>
    <dbReference type="NCBI Taxonomy" id="2886004"/>
    <lineage>
        <taxon>Bacteria</taxon>
        <taxon>Pseudomonadati</taxon>
        <taxon>Acidobacteriota</taxon>
        <taxon>Candidatus Polarisedimenticolia</taxon>
        <taxon>Candidatus Polarisedimenticolales</taxon>
        <taxon>Candidatus Polarisedimenticolaceae</taxon>
        <taxon>Candidatus Polarisedimenticola</taxon>
    </lineage>
</organism>
<evidence type="ECO:0000256" key="5">
    <source>
        <dbReference type="ARBA" id="ARBA00023136"/>
    </source>
</evidence>
<dbReference type="AlphaFoldDB" id="A0A8J6XYX5"/>
<keyword evidence="2" id="KW-1003">Cell membrane</keyword>
<dbReference type="GO" id="GO:0005886">
    <property type="term" value="C:plasma membrane"/>
    <property type="evidence" value="ECO:0007669"/>
    <property type="project" value="UniProtKB-SubCell"/>
</dbReference>
<dbReference type="PANTHER" id="PTHR33406">
    <property type="entry name" value="MEMBRANE PROTEIN MJ1562-RELATED"/>
    <property type="match status" value="1"/>
</dbReference>
<reference evidence="8 9" key="1">
    <citation type="submission" date="2020-08" db="EMBL/GenBank/DDBJ databases">
        <title>Acidobacteriota in marine sediments use diverse sulfur dissimilation pathways.</title>
        <authorList>
            <person name="Wasmund K."/>
        </authorList>
    </citation>
    <scope>NUCLEOTIDE SEQUENCE [LARGE SCALE GENOMIC DNA]</scope>
    <source>
        <strain evidence="8">MAG AM4</strain>
    </source>
</reference>
<feature type="transmembrane region" description="Helical" evidence="6">
    <location>
        <begin position="472"/>
        <end position="494"/>
    </location>
</feature>
<dbReference type="InterPro" id="IPR050545">
    <property type="entry name" value="Mycobact_MmpL"/>
</dbReference>